<reference evidence="1 2" key="1">
    <citation type="submission" date="2021-06" db="EMBL/GenBank/DDBJ databases">
        <authorList>
            <person name="Palmer J.M."/>
        </authorList>
    </citation>
    <scope>NUCLEOTIDE SEQUENCE [LARGE SCALE GENOMIC DNA]</scope>
    <source>
        <strain evidence="2">if_2019</strain>
        <tissue evidence="1">Muscle</tissue>
    </source>
</reference>
<name>A0ABV0UPS6_9TELE</name>
<sequence length="102" mass="11903">MWRPVQYSYKNHRFQPHPDLLLHFIAVLYTRREESNIFANSQAKWVLPPQNTVEHPEVMRPCFCHIIPLSLKSHHSKSSWEVILNGAEDVCRVKSLSAILAL</sequence>
<evidence type="ECO:0000313" key="2">
    <source>
        <dbReference type="Proteomes" id="UP001482620"/>
    </source>
</evidence>
<dbReference type="EMBL" id="JAHRIQ010074949">
    <property type="protein sequence ID" value="MEQ2245903.1"/>
    <property type="molecule type" value="Genomic_DNA"/>
</dbReference>
<organism evidence="1 2">
    <name type="scientific">Ilyodon furcidens</name>
    <name type="common">goldbreast splitfin</name>
    <dbReference type="NCBI Taxonomy" id="33524"/>
    <lineage>
        <taxon>Eukaryota</taxon>
        <taxon>Metazoa</taxon>
        <taxon>Chordata</taxon>
        <taxon>Craniata</taxon>
        <taxon>Vertebrata</taxon>
        <taxon>Euteleostomi</taxon>
        <taxon>Actinopterygii</taxon>
        <taxon>Neopterygii</taxon>
        <taxon>Teleostei</taxon>
        <taxon>Neoteleostei</taxon>
        <taxon>Acanthomorphata</taxon>
        <taxon>Ovalentaria</taxon>
        <taxon>Atherinomorphae</taxon>
        <taxon>Cyprinodontiformes</taxon>
        <taxon>Goodeidae</taxon>
        <taxon>Ilyodon</taxon>
    </lineage>
</organism>
<accession>A0ABV0UPS6</accession>
<dbReference type="Proteomes" id="UP001482620">
    <property type="component" value="Unassembled WGS sequence"/>
</dbReference>
<gene>
    <name evidence="1" type="ORF">ILYODFUR_032825</name>
</gene>
<proteinExistence type="predicted"/>
<protein>
    <submittedName>
        <fullName evidence="1">Uncharacterized protein</fullName>
    </submittedName>
</protein>
<comment type="caution">
    <text evidence="1">The sequence shown here is derived from an EMBL/GenBank/DDBJ whole genome shotgun (WGS) entry which is preliminary data.</text>
</comment>
<keyword evidence="2" id="KW-1185">Reference proteome</keyword>
<evidence type="ECO:0000313" key="1">
    <source>
        <dbReference type="EMBL" id="MEQ2245903.1"/>
    </source>
</evidence>